<accession>A0A1F4XMZ1</accession>
<evidence type="ECO:0000256" key="1">
    <source>
        <dbReference type="ARBA" id="ARBA00022517"/>
    </source>
</evidence>
<organism evidence="2 3">
    <name type="scientific">Candidatus Adlerbacteria bacterium RIFCSPHIGHO2_02_FULL_52_17</name>
    <dbReference type="NCBI Taxonomy" id="1797240"/>
    <lineage>
        <taxon>Bacteria</taxon>
        <taxon>Candidatus Adleribacteriota</taxon>
    </lineage>
</organism>
<proteinExistence type="predicted"/>
<evidence type="ECO:0008006" key="4">
    <source>
        <dbReference type="Google" id="ProtNLM"/>
    </source>
</evidence>
<dbReference type="GO" id="GO:0006364">
    <property type="term" value="P:rRNA processing"/>
    <property type="evidence" value="ECO:0007669"/>
    <property type="project" value="InterPro"/>
</dbReference>
<dbReference type="SUPFAM" id="SSF89919">
    <property type="entry name" value="Ribosome-binding factor A, RbfA"/>
    <property type="match status" value="1"/>
</dbReference>
<dbReference type="InterPro" id="IPR000238">
    <property type="entry name" value="RbfA"/>
</dbReference>
<evidence type="ECO:0000313" key="3">
    <source>
        <dbReference type="Proteomes" id="UP000177564"/>
    </source>
</evidence>
<gene>
    <name evidence="2" type="ORF">A3D68_01345</name>
</gene>
<dbReference type="AlphaFoldDB" id="A0A1F4XMZ1"/>
<protein>
    <recommendedName>
        <fullName evidence="4">Ribosome-binding factor A</fullName>
    </recommendedName>
</protein>
<name>A0A1F4XMZ1_9BACT</name>
<sequence>MHNRDDKMREALREVAAEFLLREANPTPLITVTRATLSDDHARGVVYMTVFPDSGESAAVAFANRATGEFAAFFKKRIRGMSPPRVTFEIDKGEKSRQRLDELSQ</sequence>
<dbReference type="EMBL" id="MEWU01000031">
    <property type="protein sequence ID" value="OGC83019.1"/>
    <property type="molecule type" value="Genomic_DNA"/>
</dbReference>
<keyword evidence="1" id="KW-0690">Ribosome biogenesis</keyword>
<dbReference type="InterPro" id="IPR023799">
    <property type="entry name" value="RbfA_dom_sf"/>
</dbReference>
<dbReference type="STRING" id="1797240.A3D68_01345"/>
<reference evidence="2 3" key="1">
    <citation type="journal article" date="2016" name="Nat. Commun.">
        <title>Thousands of microbial genomes shed light on interconnected biogeochemical processes in an aquifer system.</title>
        <authorList>
            <person name="Anantharaman K."/>
            <person name="Brown C.T."/>
            <person name="Hug L.A."/>
            <person name="Sharon I."/>
            <person name="Castelle C.J."/>
            <person name="Probst A.J."/>
            <person name="Thomas B.C."/>
            <person name="Singh A."/>
            <person name="Wilkins M.J."/>
            <person name="Karaoz U."/>
            <person name="Brodie E.L."/>
            <person name="Williams K.H."/>
            <person name="Hubbard S.S."/>
            <person name="Banfield J.F."/>
        </authorList>
    </citation>
    <scope>NUCLEOTIDE SEQUENCE [LARGE SCALE GENOMIC DNA]</scope>
</reference>
<dbReference type="Proteomes" id="UP000177564">
    <property type="component" value="Unassembled WGS sequence"/>
</dbReference>
<comment type="caution">
    <text evidence="2">The sequence shown here is derived from an EMBL/GenBank/DDBJ whole genome shotgun (WGS) entry which is preliminary data.</text>
</comment>
<dbReference type="Pfam" id="PF02033">
    <property type="entry name" value="RBFA"/>
    <property type="match status" value="1"/>
</dbReference>
<dbReference type="InterPro" id="IPR015946">
    <property type="entry name" value="KH_dom-like_a/b"/>
</dbReference>
<evidence type="ECO:0000313" key="2">
    <source>
        <dbReference type="EMBL" id="OGC83019.1"/>
    </source>
</evidence>
<dbReference type="Gene3D" id="3.30.300.20">
    <property type="match status" value="1"/>
</dbReference>